<dbReference type="AlphaFoldDB" id="A0AA38USH5"/>
<comment type="caution">
    <text evidence="2">The sequence shown here is derived from an EMBL/GenBank/DDBJ whole genome shotgun (WGS) entry which is preliminary data.</text>
</comment>
<dbReference type="InterPro" id="IPR000210">
    <property type="entry name" value="BTB/POZ_dom"/>
</dbReference>
<dbReference type="SUPFAM" id="SSF54695">
    <property type="entry name" value="POZ domain"/>
    <property type="match status" value="1"/>
</dbReference>
<feature type="domain" description="BTB" evidence="1">
    <location>
        <begin position="20"/>
        <end position="96"/>
    </location>
</feature>
<accession>A0AA38USH5</accession>
<dbReference type="Proteomes" id="UP001163850">
    <property type="component" value="Unassembled WGS sequence"/>
</dbReference>
<dbReference type="PROSITE" id="PS50097">
    <property type="entry name" value="BTB"/>
    <property type="match status" value="1"/>
</dbReference>
<dbReference type="Pfam" id="PF00651">
    <property type="entry name" value="BTB"/>
    <property type="match status" value="1"/>
</dbReference>
<protein>
    <recommendedName>
        <fullName evidence="1">BTB domain-containing protein</fullName>
    </recommendedName>
</protein>
<organism evidence="2 3">
    <name type="scientific">Lentinula detonsa</name>
    <dbReference type="NCBI Taxonomy" id="2804962"/>
    <lineage>
        <taxon>Eukaryota</taxon>
        <taxon>Fungi</taxon>
        <taxon>Dikarya</taxon>
        <taxon>Basidiomycota</taxon>
        <taxon>Agaricomycotina</taxon>
        <taxon>Agaricomycetes</taxon>
        <taxon>Agaricomycetidae</taxon>
        <taxon>Agaricales</taxon>
        <taxon>Marasmiineae</taxon>
        <taxon>Omphalotaceae</taxon>
        <taxon>Lentinula</taxon>
    </lineage>
</organism>
<evidence type="ECO:0000259" key="1">
    <source>
        <dbReference type="PROSITE" id="PS50097"/>
    </source>
</evidence>
<dbReference type="Gene3D" id="3.30.710.10">
    <property type="entry name" value="Potassium Channel Kv1.1, Chain A"/>
    <property type="match status" value="1"/>
</dbReference>
<reference evidence="2" key="1">
    <citation type="submission" date="2022-08" db="EMBL/GenBank/DDBJ databases">
        <authorList>
            <consortium name="DOE Joint Genome Institute"/>
            <person name="Min B."/>
            <person name="Riley R."/>
            <person name="Sierra-Patev S."/>
            <person name="Naranjo-Ortiz M."/>
            <person name="Looney B."/>
            <person name="Konkel Z."/>
            <person name="Slot J.C."/>
            <person name="Sakamoto Y."/>
            <person name="Steenwyk J.L."/>
            <person name="Rokas A."/>
            <person name="Carro J."/>
            <person name="Camarero S."/>
            <person name="Ferreira P."/>
            <person name="Molpeceres G."/>
            <person name="Ruiz-Duenas F.J."/>
            <person name="Serrano A."/>
            <person name="Henrissat B."/>
            <person name="Drula E."/>
            <person name="Hughes K.W."/>
            <person name="Mata J.L."/>
            <person name="Ishikawa N.K."/>
            <person name="Vargas-Isla R."/>
            <person name="Ushijima S."/>
            <person name="Smith C.A."/>
            <person name="Ahrendt S."/>
            <person name="Andreopoulos W."/>
            <person name="He G."/>
            <person name="Labutti K."/>
            <person name="Lipzen A."/>
            <person name="Ng V."/>
            <person name="Sandor L."/>
            <person name="Barry K."/>
            <person name="Martinez A.T."/>
            <person name="Xiao Y."/>
            <person name="Gibbons J.G."/>
            <person name="Terashima K."/>
            <person name="Hibbett D.S."/>
            <person name="Grigoriev I.V."/>
        </authorList>
    </citation>
    <scope>NUCLEOTIDE SEQUENCE</scope>
    <source>
        <strain evidence="2">TFB7829</strain>
    </source>
</reference>
<evidence type="ECO:0000313" key="2">
    <source>
        <dbReference type="EMBL" id="KAJ3982512.1"/>
    </source>
</evidence>
<evidence type="ECO:0000313" key="3">
    <source>
        <dbReference type="Proteomes" id="UP001163850"/>
    </source>
</evidence>
<proteinExistence type="predicted"/>
<dbReference type="EMBL" id="MU802059">
    <property type="protein sequence ID" value="KAJ3982512.1"/>
    <property type="molecule type" value="Genomic_DNA"/>
</dbReference>
<gene>
    <name evidence="2" type="ORF">F5890DRAFT_1555834</name>
</gene>
<sequence length="270" mass="30555">MMDGNLRQLKRSSEFFLTGGDLHLIVNEYRFRVHSYFFTRESQHFRQRLAISDAFDLQGNGSSMSSAIVLDDYDITPEEFESFLKVFYNPRYSFYDLAHPHEEWASILKLSNLWDFPNVKELAINELEKLDIPLVDRIVLYQDNQVDADLRLPLYIQLASREATLDHDESTRLGFRTAIVIFQARERLRSLATGGKSPLPDEVGEDAAKEVVCNLFKAVPPLGEATPPATPKPRIINGFDSPRRTSSGFGFGTHSRTPSSSGQLVIIGLV</sequence>
<dbReference type="InterPro" id="IPR011333">
    <property type="entry name" value="SKP1/BTB/POZ_sf"/>
</dbReference>
<name>A0AA38USH5_9AGAR</name>